<accession>A0ACA9LC70</accession>
<protein>
    <submittedName>
        <fullName evidence="1">11501_t:CDS:1</fullName>
    </submittedName>
</protein>
<proteinExistence type="predicted"/>
<dbReference type="Proteomes" id="UP000789366">
    <property type="component" value="Unassembled WGS sequence"/>
</dbReference>
<dbReference type="EMBL" id="CAJVPW010003074">
    <property type="protein sequence ID" value="CAG8518251.1"/>
    <property type="molecule type" value="Genomic_DNA"/>
</dbReference>
<gene>
    <name evidence="1" type="ORF">SPELUC_LOCUS3808</name>
</gene>
<evidence type="ECO:0000313" key="1">
    <source>
        <dbReference type="EMBL" id="CAG8518251.1"/>
    </source>
</evidence>
<sequence>MRGTNTSWDEGKLSVLFRRGWNRVPKLSIGQRAIFTITPDYGYGAKGYPPIIPGNATLTL</sequence>
<keyword evidence="2" id="KW-1185">Reference proteome</keyword>
<evidence type="ECO:0000313" key="2">
    <source>
        <dbReference type="Proteomes" id="UP000789366"/>
    </source>
</evidence>
<organism evidence="1 2">
    <name type="scientific">Cetraspora pellucida</name>
    <dbReference type="NCBI Taxonomy" id="1433469"/>
    <lineage>
        <taxon>Eukaryota</taxon>
        <taxon>Fungi</taxon>
        <taxon>Fungi incertae sedis</taxon>
        <taxon>Mucoromycota</taxon>
        <taxon>Glomeromycotina</taxon>
        <taxon>Glomeromycetes</taxon>
        <taxon>Diversisporales</taxon>
        <taxon>Gigasporaceae</taxon>
        <taxon>Cetraspora</taxon>
    </lineage>
</organism>
<reference evidence="1" key="1">
    <citation type="submission" date="2021-06" db="EMBL/GenBank/DDBJ databases">
        <authorList>
            <person name="Kallberg Y."/>
            <person name="Tangrot J."/>
            <person name="Rosling A."/>
        </authorList>
    </citation>
    <scope>NUCLEOTIDE SEQUENCE</scope>
    <source>
        <strain evidence="1">28 12/20/2015</strain>
    </source>
</reference>
<name>A0ACA9LC70_9GLOM</name>
<comment type="caution">
    <text evidence="1">The sequence shown here is derived from an EMBL/GenBank/DDBJ whole genome shotgun (WGS) entry which is preliminary data.</text>
</comment>